<dbReference type="EMBL" id="JAUEPT010000105">
    <property type="protein sequence ID" value="KAK0431855.1"/>
    <property type="molecule type" value="Genomic_DNA"/>
</dbReference>
<evidence type="ECO:0000256" key="1">
    <source>
        <dbReference type="SAM" id="Phobius"/>
    </source>
</evidence>
<protein>
    <submittedName>
        <fullName evidence="2">Uncharacterized protein</fullName>
    </submittedName>
</protein>
<keyword evidence="1" id="KW-0472">Membrane</keyword>
<organism evidence="2 3">
    <name type="scientific">Armillaria borealis</name>
    <dbReference type="NCBI Taxonomy" id="47425"/>
    <lineage>
        <taxon>Eukaryota</taxon>
        <taxon>Fungi</taxon>
        <taxon>Dikarya</taxon>
        <taxon>Basidiomycota</taxon>
        <taxon>Agaricomycotina</taxon>
        <taxon>Agaricomycetes</taxon>
        <taxon>Agaricomycetidae</taxon>
        <taxon>Agaricales</taxon>
        <taxon>Marasmiineae</taxon>
        <taxon>Physalacriaceae</taxon>
        <taxon>Armillaria</taxon>
    </lineage>
</organism>
<keyword evidence="1" id="KW-1133">Transmembrane helix</keyword>
<dbReference type="AlphaFoldDB" id="A0AA39MFR0"/>
<accession>A0AA39MFR0</accession>
<sequence>MYVFCGCFLLSGMHFIATFPGNWMPLVGMLMRNDREYRRRYWSILATSYVFPGVGLLAFRVRVRTRLNITLSKNGTMLRGQENFAFAICVLAFTCVHLRSFAFHQRSFAFL</sequence>
<keyword evidence="3" id="KW-1185">Reference proteome</keyword>
<dbReference type="Proteomes" id="UP001175226">
    <property type="component" value="Unassembled WGS sequence"/>
</dbReference>
<comment type="caution">
    <text evidence="2">The sequence shown here is derived from an EMBL/GenBank/DDBJ whole genome shotgun (WGS) entry which is preliminary data.</text>
</comment>
<name>A0AA39MFR0_9AGAR</name>
<reference evidence="2" key="1">
    <citation type="submission" date="2023-06" db="EMBL/GenBank/DDBJ databases">
        <authorList>
            <consortium name="Lawrence Berkeley National Laboratory"/>
            <person name="Ahrendt S."/>
            <person name="Sahu N."/>
            <person name="Indic B."/>
            <person name="Wong-Bajracharya J."/>
            <person name="Merenyi Z."/>
            <person name="Ke H.-M."/>
            <person name="Monk M."/>
            <person name="Kocsube S."/>
            <person name="Drula E."/>
            <person name="Lipzen A."/>
            <person name="Balint B."/>
            <person name="Henrissat B."/>
            <person name="Andreopoulos B."/>
            <person name="Martin F.M."/>
            <person name="Harder C.B."/>
            <person name="Rigling D."/>
            <person name="Ford K.L."/>
            <person name="Foster G.D."/>
            <person name="Pangilinan J."/>
            <person name="Papanicolaou A."/>
            <person name="Barry K."/>
            <person name="LaButti K."/>
            <person name="Viragh M."/>
            <person name="Koriabine M."/>
            <person name="Yan M."/>
            <person name="Riley R."/>
            <person name="Champramary S."/>
            <person name="Plett K.L."/>
            <person name="Tsai I.J."/>
            <person name="Slot J."/>
            <person name="Sipos G."/>
            <person name="Plett J."/>
            <person name="Nagy L.G."/>
            <person name="Grigoriev I.V."/>
        </authorList>
    </citation>
    <scope>NUCLEOTIDE SEQUENCE</scope>
    <source>
        <strain evidence="2">FPL87.14</strain>
    </source>
</reference>
<gene>
    <name evidence="2" type="ORF">EV421DRAFT_1742771</name>
</gene>
<feature type="transmembrane region" description="Helical" evidence="1">
    <location>
        <begin position="42"/>
        <end position="63"/>
    </location>
</feature>
<evidence type="ECO:0000313" key="2">
    <source>
        <dbReference type="EMBL" id="KAK0431855.1"/>
    </source>
</evidence>
<keyword evidence="1" id="KW-0812">Transmembrane</keyword>
<proteinExistence type="predicted"/>
<evidence type="ECO:0000313" key="3">
    <source>
        <dbReference type="Proteomes" id="UP001175226"/>
    </source>
</evidence>
<feature type="transmembrane region" description="Helical" evidence="1">
    <location>
        <begin position="84"/>
        <end position="102"/>
    </location>
</feature>